<evidence type="ECO:0000259" key="2">
    <source>
        <dbReference type="Pfam" id="PF01757"/>
    </source>
</evidence>
<dbReference type="EMBL" id="FCOL02000075">
    <property type="protein sequence ID" value="SAL82388.1"/>
    <property type="molecule type" value="Genomic_DNA"/>
</dbReference>
<evidence type="ECO:0000313" key="3">
    <source>
        <dbReference type="EMBL" id="SAL82388.1"/>
    </source>
</evidence>
<dbReference type="Pfam" id="PF01757">
    <property type="entry name" value="Acyl_transf_3"/>
    <property type="match status" value="1"/>
</dbReference>
<keyword evidence="3" id="KW-0808">Transferase</keyword>
<reference evidence="3" key="1">
    <citation type="submission" date="2016-01" db="EMBL/GenBank/DDBJ databases">
        <authorList>
            <person name="Peeters C."/>
        </authorList>
    </citation>
    <scope>NUCLEOTIDE SEQUENCE [LARGE SCALE GENOMIC DNA]</scope>
    <source>
        <strain evidence="3">LMG 22937</strain>
    </source>
</reference>
<comment type="caution">
    <text evidence="3">The sequence shown here is derived from an EMBL/GenBank/DDBJ whole genome shotgun (WGS) entry which is preliminary data.</text>
</comment>
<keyword evidence="1" id="KW-1133">Transmembrane helix</keyword>
<dbReference type="RefSeq" id="WP_235025414.1">
    <property type="nucleotide sequence ID" value="NZ_FCOL02000075.1"/>
</dbReference>
<feature type="domain" description="Acyltransferase 3" evidence="2">
    <location>
        <begin position="3"/>
        <end position="313"/>
    </location>
</feature>
<sequence>MTSVQYLRGVAALLVVVYHAVYKHGQISGISSSWSFGQSGVDLFFIISGFIMSYTTDRRAVGGVAFFKARMARILPLYWSLSIAAFLVFLVSPRLINRSGGTTTILHSFTLFPVGDKLLIQNGWTLSFEFWFYIIFAAALAMGTSHRIPKASAILLVLFVIGYVFTPTRPALEVATNPLLLEFFMGMIAFLYFKNIRQKVVVNVILLFTGLVSLVYVGTHGIVENQLVSYGVPFMLVVCGLVGMESLMNRLPTMFLTRILRAIGDSSYSLYLIHPFVISVVAIVVVKARLAVLDPFTTLILVVSSCVVGYICYLFIECKLNALFRARRHGPASPDGTHALPQ</sequence>
<name>A0A158KMH9_9BURK</name>
<evidence type="ECO:0000256" key="1">
    <source>
        <dbReference type="SAM" id="Phobius"/>
    </source>
</evidence>
<keyword evidence="4" id="KW-1185">Reference proteome</keyword>
<keyword evidence="3" id="KW-0012">Acyltransferase</keyword>
<accession>A0A158KMH9</accession>
<feature type="transmembrane region" description="Helical" evidence="1">
    <location>
        <begin position="126"/>
        <end position="144"/>
    </location>
</feature>
<proteinExistence type="predicted"/>
<dbReference type="PANTHER" id="PTHR23028:SF131">
    <property type="entry name" value="BLR2367 PROTEIN"/>
    <property type="match status" value="1"/>
</dbReference>
<dbReference type="PANTHER" id="PTHR23028">
    <property type="entry name" value="ACETYLTRANSFERASE"/>
    <property type="match status" value="1"/>
</dbReference>
<dbReference type="InterPro" id="IPR050879">
    <property type="entry name" value="Acyltransferase_3"/>
</dbReference>
<dbReference type="InterPro" id="IPR002656">
    <property type="entry name" value="Acyl_transf_3_dom"/>
</dbReference>
<feature type="transmembrane region" description="Helical" evidence="1">
    <location>
        <begin position="151"/>
        <end position="168"/>
    </location>
</feature>
<keyword evidence="1" id="KW-0812">Transmembrane</keyword>
<dbReference type="AlphaFoldDB" id="A0A158KMH9"/>
<feature type="transmembrane region" description="Helical" evidence="1">
    <location>
        <begin position="74"/>
        <end position="92"/>
    </location>
</feature>
<gene>
    <name evidence="3" type="ORF">AWB67_06109</name>
</gene>
<feature type="transmembrane region" description="Helical" evidence="1">
    <location>
        <begin position="174"/>
        <end position="193"/>
    </location>
</feature>
<feature type="transmembrane region" description="Helical" evidence="1">
    <location>
        <begin position="200"/>
        <end position="222"/>
    </location>
</feature>
<feature type="transmembrane region" description="Helical" evidence="1">
    <location>
        <begin position="228"/>
        <end position="247"/>
    </location>
</feature>
<protein>
    <submittedName>
        <fullName evidence="3">Acyltransferase 3</fullName>
    </submittedName>
</protein>
<dbReference type="Proteomes" id="UP000054925">
    <property type="component" value="Unassembled WGS sequence"/>
</dbReference>
<feature type="transmembrane region" description="Helical" evidence="1">
    <location>
        <begin position="34"/>
        <end position="54"/>
    </location>
</feature>
<dbReference type="GO" id="GO:0016020">
    <property type="term" value="C:membrane"/>
    <property type="evidence" value="ECO:0007669"/>
    <property type="project" value="TreeGrafter"/>
</dbReference>
<feature type="transmembrane region" description="Helical" evidence="1">
    <location>
        <begin position="6"/>
        <end position="22"/>
    </location>
</feature>
<evidence type="ECO:0000313" key="4">
    <source>
        <dbReference type="Proteomes" id="UP000054925"/>
    </source>
</evidence>
<dbReference type="GO" id="GO:0016747">
    <property type="term" value="F:acyltransferase activity, transferring groups other than amino-acyl groups"/>
    <property type="evidence" value="ECO:0007669"/>
    <property type="project" value="InterPro"/>
</dbReference>
<dbReference type="GO" id="GO:0000271">
    <property type="term" value="P:polysaccharide biosynthetic process"/>
    <property type="evidence" value="ECO:0007669"/>
    <property type="project" value="TreeGrafter"/>
</dbReference>
<organism evidence="3 4">
    <name type="scientific">Caballeronia terrestris</name>
    <dbReference type="NCBI Taxonomy" id="1226301"/>
    <lineage>
        <taxon>Bacteria</taxon>
        <taxon>Pseudomonadati</taxon>
        <taxon>Pseudomonadota</taxon>
        <taxon>Betaproteobacteria</taxon>
        <taxon>Burkholderiales</taxon>
        <taxon>Burkholderiaceae</taxon>
        <taxon>Caballeronia</taxon>
    </lineage>
</organism>
<keyword evidence="1" id="KW-0472">Membrane</keyword>
<feature type="transmembrane region" description="Helical" evidence="1">
    <location>
        <begin position="296"/>
        <end position="316"/>
    </location>
</feature>
<feature type="transmembrane region" description="Helical" evidence="1">
    <location>
        <begin position="268"/>
        <end position="290"/>
    </location>
</feature>